<name>A0A381NYG0_9ZZZZ</name>
<dbReference type="InterPro" id="IPR044643">
    <property type="entry name" value="TrpF_fam"/>
</dbReference>
<dbReference type="InterPro" id="IPR001240">
    <property type="entry name" value="PRAI_dom"/>
</dbReference>
<dbReference type="EC" id="5.3.1.24" evidence="2"/>
<dbReference type="PANTHER" id="PTHR42894:SF1">
    <property type="entry name" value="N-(5'-PHOSPHORIBOSYL)ANTHRANILATE ISOMERASE"/>
    <property type="match status" value="1"/>
</dbReference>
<dbReference type="GO" id="GO:0000162">
    <property type="term" value="P:L-tryptophan biosynthetic process"/>
    <property type="evidence" value="ECO:0007669"/>
    <property type="project" value="UniProtKB-UniPathway"/>
</dbReference>
<dbReference type="GO" id="GO:0004640">
    <property type="term" value="F:phosphoribosylanthranilate isomerase activity"/>
    <property type="evidence" value="ECO:0007669"/>
    <property type="project" value="UniProtKB-EC"/>
</dbReference>
<proteinExistence type="inferred from homology"/>
<evidence type="ECO:0000256" key="4">
    <source>
        <dbReference type="ARBA" id="ARBA00022822"/>
    </source>
</evidence>
<dbReference type="InterPro" id="IPR011060">
    <property type="entry name" value="RibuloseP-bd_barrel"/>
</dbReference>
<dbReference type="SUPFAM" id="SSF51366">
    <property type="entry name" value="Ribulose-phoshate binding barrel"/>
    <property type="match status" value="1"/>
</dbReference>
<dbReference type="PANTHER" id="PTHR42894">
    <property type="entry name" value="N-(5'-PHOSPHORIBOSYL)ANTHRANILATE ISOMERASE"/>
    <property type="match status" value="1"/>
</dbReference>
<keyword evidence="5" id="KW-0057">Aromatic amino acid biosynthesis</keyword>
<gene>
    <name evidence="8" type="ORF">METZ01_LOCUS12520</name>
</gene>
<evidence type="ECO:0000259" key="7">
    <source>
        <dbReference type="Pfam" id="PF00697"/>
    </source>
</evidence>
<accession>A0A381NYG0</accession>
<dbReference type="Pfam" id="PF00697">
    <property type="entry name" value="PRAI"/>
    <property type="match status" value="1"/>
</dbReference>
<evidence type="ECO:0000256" key="5">
    <source>
        <dbReference type="ARBA" id="ARBA00023141"/>
    </source>
</evidence>
<organism evidence="8">
    <name type="scientific">marine metagenome</name>
    <dbReference type="NCBI Taxonomy" id="408172"/>
    <lineage>
        <taxon>unclassified sequences</taxon>
        <taxon>metagenomes</taxon>
        <taxon>ecological metagenomes</taxon>
    </lineage>
</organism>
<dbReference type="HAMAP" id="MF_00135">
    <property type="entry name" value="PRAI"/>
    <property type="match status" value="1"/>
</dbReference>
<keyword evidence="3" id="KW-0028">Amino-acid biosynthesis</keyword>
<dbReference type="UniPathway" id="UPA00035">
    <property type="reaction ID" value="UER00042"/>
</dbReference>
<protein>
    <recommendedName>
        <fullName evidence="2">phosphoribosylanthranilate isomerase</fullName>
        <ecNumber evidence="2">5.3.1.24</ecNumber>
    </recommendedName>
</protein>
<evidence type="ECO:0000256" key="1">
    <source>
        <dbReference type="ARBA" id="ARBA00004664"/>
    </source>
</evidence>
<comment type="pathway">
    <text evidence="1">Amino-acid biosynthesis; L-tryptophan biosynthesis; L-tryptophan from chorismate: step 3/5.</text>
</comment>
<dbReference type="Gene3D" id="3.20.20.70">
    <property type="entry name" value="Aldolase class I"/>
    <property type="match status" value="1"/>
</dbReference>
<evidence type="ECO:0000313" key="8">
    <source>
        <dbReference type="EMBL" id="SUZ59666.1"/>
    </source>
</evidence>
<dbReference type="AlphaFoldDB" id="A0A381NYG0"/>
<sequence>MNLFIKICGITNAKDAGLAVSFGANALGFMMYRKSSRYIPKQEVKEILKELPDEIIPVMVFVDPSTEYVDSCLKISSKIIPQFHGNETAEFCSSFNRDFIKAIRVFKEENLIAGFEKYSNSWMLLLDSYTKDKFGGTGKVFDWSYLKGKDFNKAYLIAGGLNPNNVEQVLSETSCSGLDVSSGVESSPGSKDSVKMKRFIEVARNFHA</sequence>
<dbReference type="EMBL" id="UINC01000691">
    <property type="protein sequence ID" value="SUZ59666.1"/>
    <property type="molecule type" value="Genomic_DNA"/>
</dbReference>
<reference evidence="8" key="1">
    <citation type="submission" date="2018-05" db="EMBL/GenBank/DDBJ databases">
        <authorList>
            <person name="Lanie J.A."/>
            <person name="Ng W.-L."/>
            <person name="Kazmierczak K.M."/>
            <person name="Andrzejewski T.M."/>
            <person name="Davidsen T.M."/>
            <person name="Wayne K.J."/>
            <person name="Tettelin H."/>
            <person name="Glass J.I."/>
            <person name="Rusch D."/>
            <person name="Podicherti R."/>
            <person name="Tsui H.-C.T."/>
            <person name="Winkler M.E."/>
        </authorList>
    </citation>
    <scope>NUCLEOTIDE SEQUENCE</scope>
</reference>
<keyword evidence="6" id="KW-0413">Isomerase</keyword>
<dbReference type="CDD" id="cd00405">
    <property type="entry name" value="PRAI"/>
    <property type="match status" value="1"/>
</dbReference>
<dbReference type="InterPro" id="IPR013785">
    <property type="entry name" value="Aldolase_TIM"/>
</dbReference>
<evidence type="ECO:0000256" key="2">
    <source>
        <dbReference type="ARBA" id="ARBA00012572"/>
    </source>
</evidence>
<keyword evidence="4" id="KW-0822">Tryptophan biosynthesis</keyword>
<feature type="domain" description="N-(5'phosphoribosyl) anthranilate isomerase (PRAI)" evidence="7">
    <location>
        <begin position="5"/>
        <end position="201"/>
    </location>
</feature>
<dbReference type="NCBIfam" id="NF002298">
    <property type="entry name" value="PRK01222.1-4"/>
    <property type="match status" value="1"/>
</dbReference>
<evidence type="ECO:0000256" key="3">
    <source>
        <dbReference type="ARBA" id="ARBA00022605"/>
    </source>
</evidence>
<evidence type="ECO:0000256" key="6">
    <source>
        <dbReference type="ARBA" id="ARBA00023235"/>
    </source>
</evidence>